<feature type="domain" description="Metallo-beta-lactamase" evidence="2">
    <location>
        <begin position="69"/>
        <end position="272"/>
    </location>
</feature>
<dbReference type="SMART" id="SM00849">
    <property type="entry name" value="Lactamase_B"/>
    <property type="match status" value="1"/>
</dbReference>
<evidence type="ECO:0000313" key="3">
    <source>
        <dbReference type="EMBL" id="TDR42594.1"/>
    </source>
</evidence>
<dbReference type="NCBIfam" id="NF012229">
    <property type="entry name" value="bla_class_B_core"/>
    <property type="match status" value="1"/>
</dbReference>
<dbReference type="NCBIfam" id="NF033105">
    <property type="entry name" value="bla_subclass_B3"/>
    <property type="match status" value="1"/>
</dbReference>
<dbReference type="EMBL" id="SNZH01000008">
    <property type="protein sequence ID" value="TDR42594.1"/>
    <property type="molecule type" value="Genomic_DNA"/>
</dbReference>
<dbReference type="OrthoDB" id="9773738at2"/>
<accession>A0A4R6YVQ8</accession>
<dbReference type="AlphaFoldDB" id="A0A4R6YVQ8"/>
<evidence type="ECO:0000259" key="2">
    <source>
        <dbReference type="SMART" id="SM00849"/>
    </source>
</evidence>
<feature type="signal peptide" evidence="1">
    <location>
        <begin position="1"/>
        <end position="32"/>
    </location>
</feature>
<dbReference type="InterPro" id="IPR036866">
    <property type="entry name" value="RibonucZ/Hydroxyglut_hydro"/>
</dbReference>
<dbReference type="Gene3D" id="3.60.15.10">
    <property type="entry name" value="Ribonuclease Z/Hydroxyacylglutathione hydrolase-like"/>
    <property type="match status" value="1"/>
</dbReference>
<dbReference type="PANTHER" id="PTHR42951:SF17">
    <property type="entry name" value="METALLO-BETA-LACTAMASE DOMAIN-CONTAINING PROTEIN"/>
    <property type="match status" value="1"/>
</dbReference>
<proteinExistence type="predicted"/>
<dbReference type="PANTHER" id="PTHR42951">
    <property type="entry name" value="METALLO-BETA-LACTAMASE DOMAIN-CONTAINING"/>
    <property type="match status" value="1"/>
</dbReference>
<keyword evidence="4" id="KW-1185">Reference proteome</keyword>
<evidence type="ECO:0000313" key="4">
    <source>
        <dbReference type="Proteomes" id="UP000295293"/>
    </source>
</evidence>
<feature type="chain" id="PRO_5020944651" evidence="1">
    <location>
        <begin position="33"/>
        <end position="324"/>
    </location>
</feature>
<keyword evidence="1" id="KW-0732">Signal</keyword>
<gene>
    <name evidence="3" type="ORF">DFR29_108181</name>
</gene>
<comment type="caution">
    <text evidence="3">The sequence shown here is derived from an EMBL/GenBank/DDBJ whole genome shotgun (WGS) entry which is preliminary data.</text>
</comment>
<sequence length="324" mass="34032">MVGVARRYRNPSMHLPRLAAFALFAAATSLSAAELVPDPPKNCSQCAEWNQPQAPFRLFGNSWYVGTTGLSAVLIASPDGLILLDGGVAESAPLIAANIEKLGFRLDQIKLIAVSHAHYDHVGGVAALARASGAEVLASERSAQALQAGTAPADDPQAGFGAKANSFPKVATVRSVADGESVRLGKLAITAHYTPGHTPGATSWTWQACDETAATESAPACLDLVYADSLNAVSDDTFRFSGNAGKPGIADLFRHSIDLVAQLPCDILIPVHPGFAEIDARLARRAAGAQPDPFIDRSSCQRYAQAAREKLDARLAREKAGKTP</sequence>
<name>A0A4R6YVQ8_9GAMM</name>
<organism evidence="3 4">
    <name type="scientific">Tahibacter aquaticus</name>
    <dbReference type="NCBI Taxonomy" id="520092"/>
    <lineage>
        <taxon>Bacteria</taxon>
        <taxon>Pseudomonadati</taxon>
        <taxon>Pseudomonadota</taxon>
        <taxon>Gammaproteobacteria</taxon>
        <taxon>Lysobacterales</taxon>
        <taxon>Rhodanobacteraceae</taxon>
        <taxon>Tahibacter</taxon>
    </lineage>
</organism>
<evidence type="ECO:0000256" key="1">
    <source>
        <dbReference type="SAM" id="SignalP"/>
    </source>
</evidence>
<protein>
    <submittedName>
        <fullName evidence="3">Metallo-beta-lactamase class B</fullName>
    </submittedName>
</protein>
<dbReference type="InterPro" id="IPR050855">
    <property type="entry name" value="NDM-1-like"/>
</dbReference>
<dbReference type="Proteomes" id="UP000295293">
    <property type="component" value="Unassembled WGS sequence"/>
</dbReference>
<dbReference type="Pfam" id="PF00753">
    <property type="entry name" value="Lactamase_B"/>
    <property type="match status" value="1"/>
</dbReference>
<dbReference type="InterPro" id="IPR001279">
    <property type="entry name" value="Metallo-B-lactamas"/>
</dbReference>
<reference evidence="3 4" key="1">
    <citation type="submission" date="2019-03" db="EMBL/GenBank/DDBJ databases">
        <title>Genomic Encyclopedia of Type Strains, Phase IV (KMG-IV): sequencing the most valuable type-strain genomes for metagenomic binning, comparative biology and taxonomic classification.</title>
        <authorList>
            <person name="Goeker M."/>
        </authorList>
    </citation>
    <scope>NUCLEOTIDE SEQUENCE [LARGE SCALE GENOMIC DNA]</scope>
    <source>
        <strain evidence="3 4">DSM 21667</strain>
    </source>
</reference>
<dbReference type="SUPFAM" id="SSF56281">
    <property type="entry name" value="Metallo-hydrolase/oxidoreductase"/>
    <property type="match status" value="1"/>
</dbReference>